<protein>
    <submittedName>
        <fullName evidence="1">Uncharacterized protein</fullName>
    </submittedName>
</protein>
<evidence type="ECO:0000313" key="2">
    <source>
        <dbReference type="Proteomes" id="UP000054928"/>
    </source>
</evidence>
<sequence length="80" mass="8966">MDYLEAFASYMNAPENAQAWDAQMTHNSRSCKVMTNSPLGKMQWESTSEILAAFGDDEGGANLDYYHRRTPFATLARVSP</sequence>
<dbReference type="GeneID" id="36403594"/>
<evidence type="ECO:0000313" key="1">
    <source>
        <dbReference type="EMBL" id="CEG38467.1"/>
    </source>
</evidence>
<dbReference type="AlphaFoldDB" id="A0A0N7L4E7"/>
<name>A0A0N7L4E7_PLAHL</name>
<keyword evidence="2" id="KW-1185">Reference proteome</keyword>
<accession>A0A0N7L4E7</accession>
<dbReference type="EMBL" id="CCYD01000322">
    <property type="protein sequence ID" value="CEG38467.1"/>
    <property type="molecule type" value="Genomic_DNA"/>
</dbReference>
<proteinExistence type="predicted"/>
<organism evidence="1 2">
    <name type="scientific">Plasmopara halstedii</name>
    <name type="common">Downy mildew of sunflower</name>
    <dbReference type="NCBI Taxonomy" id="4781"/>
    <lineage>
        <taxon>Eukaryota</taxon>
        <taxon>Sar</taxon>
        <taxon>Stramenopiles</taxon>
        <taxon>Oomycota</taxon>
        <taxon>Peronosporomycetes</taxon>
        <taxon>Peronosporales</taxon>
        <taxon>Peronosporaceae</taxon>
        <taxon>Plasmopara</taxon>
    </lineage>
</organism>
<dbReference type="RefSeq" id="XP_024574836.1">
    <property type="nucleotide sequence ID" value="XM_024723906.1"/>
</dbReference>
<dbReference type="Proteomes" id="UP000054928">
    <property type="component" value="Unassembled WGS sequence"/>
</dbReference>
<reference evidence="2" key="1">
    <citation type="submission" date="2014-09" db="EMBL/GenBank/DDBJ databases">
        <authorList>
            <person name="Sharma Rahul"/>
            <person name="Thines Marco"/>
        </authorList>
    </citation>
    <scope>NUCLEOTIDE SEQUENCE [LARGE SCALE GENOMIC DNA]</scope>
</reference>